<protein>
    <submittedName>
        <fullName evidence="1">Uncharacterized protein</fullName>
    </submittedName>
</protein>
<comment type="caution">
    <text evidence="1">The sequence shown here is derived from an EMBL/GenBank/DDBJ whole genome shotgun (WGS) entry which is preliminary data.</text>
</comment>
<organism evidence="1 2">
    <name type="scientific">Molorchus minor</name>
    <dbReference type="NCBI Taxonomy" id="1323400"/>
    <lineage>
        <taxon>Eukaryota</taxon>
        <taxon>Metazoa</taxon>
        <taxon>Ecdysozoa</taxon>
        <taxon>Arthropoda</taxon>
        <taxon>Hexapoda</taxon>
        <taxon>Insecta</taxon>
        <taxon>Pterygota</taxon>
        <taxon>Neoptera</taxon>
        <taxon>Endopterygota</taxon>
        <taxon>Coleoptera</taxon>
        <taxon>Polyphaga</taxon>
        <taxon>Cucujiformia</taxon>
        <taxon>Chrysomeloidea</taxon>
        <taxon>Cerambycidae</taxon>
        <taxon>Lamiinae</taxon>
        <taxon>Monochamini</taxon>
        <taxon>Molorchus</taxon>
    </lineage>
</organism>
<evidence type="ECO:0000313" key="1">
    <source>
        <dbReference type="EMBL" id="KAJ8980567.1"/>
    </source>
</evidence>
<dbReference type="Gene3D" id="3.30.420.10">
    <property type="entry name" value="Ribonuclease H-like superfamily/Ribonuclease H"/>
    <property type="match status" value="1"/>
</dbReference>
<dbReference type="EMBL" id="JAPWTJ010000252">
    <property type="protein sequence ID" value="KAJ8980567.1"/>
    <property type="molecule type" value="Genomic_DNA"/>
</dbReference>
<accession>A0ABQ9JS99</accession>
<feature type="non-terminal residue" evidence="1">
    <location>
        <position position="1"/>
    </location>
</feature>
<keyword evidence="2" id="KW-1185">Reference proteome</keyword>
<evidence type="ECO:0000313" key="2">
    <source>
        <dbReference type="Proteomes" id="UP001162164"/>
    </source>
</evidence>
<dbReference type="InterPro" id="IPR036397">
    <property type="entry name" value="RNaseH_sf"/>
</dbReference>
<dbReference type="PANTHER" id="PTHR47326:SF1">
    <property type="entry name" value="HTH PSQ-TYPE DOMAIN-CONTAINING PROTEIN"/>
    <property type="match status" value="1"/>
</dbReference>
<dbReference type="Proteomes" id="UP001162164">
    <property type="component" value="Unassembled WGS sequence"/>
</dbReference>
<sequence>ISVSDVLLVLDLKMEFNSRTNCILSMYFPGKLVQIPQLLILTLFTDEASFSKNAIMNFHNNHLCDPLIGPSFLPGRLAWIFGGRTIANNAMWLMHDGALAHFSEVVRDFLTQTYGNRWIGRGGPHLWPARSPDLNPLDFFLWGGHLKSLLYNTPLKNVEDLRNRIIAGCNSIRNDAGVFERVRLSMRRLDSGIRVGGGHSKQFL</sequence>
<proteinExistence type="predicted"/>
<gene>
    <name evidence="1" type="ORF">NQ317_013074</name>
</gene>
<name>A0ABQ9JS99_9CUCU</name>
<dbReference type="PANTHER" id="PTHR47326">
    <property type="entry name" value="TRANSPOSABLE ELEMENT TC3 TRANSPOSASE-LIKE PROTEIN"/>
    <property type="match status" value="1"/>
</dbReference>
<reference evidence="1" key="1">
    <citation type="journal article" date="2023" name="Insect Mol. Biol.">
        <title>Genome sequencing provides insights into the evolution of gene families encoding plant cell wall-degrading enzymes in longhorned beetles.</title>
        <authorList>
            <person name="Shin N.R."/>
            <person name="Okamura Y."/>
            <person name="Kirsch R."/>
            <person name="Pauchet Y."/>
        </authorList>
    </citation>
    <scope>NUCLEOTIDE SEQUENCE</scope>
    <source>
        <strain evidence="1">MMC_N1</strain>
    </source>
</reference>